<keyword evidence="5 7" id="KW-1133">Transmembrane helix</keyword>
<evidence type="ECO:0000259" key="8">
    <source>
        <dbReference type="Pfam" id="PF00924"/>
    </source>
</evidence>
<dbReference type="SUPFAM" id="SSF82861">
    <property type="entry name" value="Mechanosensitive channel protein MscS (YggB), transmembrane region"/>
    <property type="match status" value="1"/>
</dbReference>
<dbReference type="InterPro" id="IPR049278">
    <property type="entry name" value="MS_channel_C"/>
</dbReference>
<dbReference type="InterPro" id="IPR010920">
    <property type="entry name" value="LSM_dom_sf"/>
</dbReference>
<dbReference type="PANTHER" id="PTHR30566">
    <property type="entry name" value="YNAI-RELATED MECHANOSENSITIVE ION CHANNEL"/>
    <property type="match status" value="1"/>
</dbReference>
<dbReference type="PANTHER" id="PTHR30566:SF25">
    <property type="entry name" value="INNER MEMBRANE PROTEIN"/>
    <property type="match status" value="1"/>
</dbReference>
<reference evidence="11 12" key="1">
    <citation type="journal article" date="2016" name="Nat. Commun.">
        <title>Thousands of microbial genomes shed light on interconnected biogeochemical processes in an aquifer system.</title>
        <authorList>
            <person name="Anantharaman K."/>
            <person name="Brown C.T."/>
            <person name="Hug L.A."/>
            <person name="Sharon I."/>
            <person name="Castelle C.J."/>
            <person name="Probst A.J."/>
            <person name="Thomas B.C."/>
            <person name="Singh A."/>
            <person name="Wilkins M.J."/>
            <person name="Karaoz U."/>
            <person name="Brodie E.L."/>
            <person name="Williams K.H."/>
            <person name="Hubbard S.S."/>
            <person name="Banfield J.F."/>
        </authorList>
    </citation>
    <scope>NUCLEOTIDE SEQUENCE [LARGE SCALE GENOMIC DNA]</scope>
</reference>
<comment type="similarity">
    <text evidence="2">Belongs to the MscS (TC 1.A.23) family.</text>
</comment>
<dbReference type="InterPro" id="IPR011014">
    <property type="entry name" value="MscS_channel_TM-2"/>
</dbReference>
<feature type="transmembrane region" description="Helical" evidence="7">
    <location>
        <begin position="59"/>
        <end position="82"/>
    </location>
</feature>
<dbReference type="AlphaFoldDB" id="A0A1F6LIW5"/>
<organism evidence="11 12">
    <name type="scientific">Candidatus Magasanikbacteria bacterium RIFCSPHIGHO2_01_FULL_33_34</name>
    <dbReference type="NCBI Taxonomy" id="1798671"/>
    <lineage>
        <taxon>Bacteria</taxon>
        <taxon>Candidatus Magasanikiibacteriota</taxon>
    </lineage>
</organism>
<dbReference type="InterPro" id="IPR049142">
    <property type="entry name" value="MS_channel_1st"/>
</dbReference>
<evidence type="ECO:0000259" key="9">
    <source>
        <dbReference type="Pfam" id="PF21082"/>
    </source>
</evidence>
<dbReference type="Gene3D" id="1.10.287.1260">
    <property type="match status" value="1"/>
</dbReference>
<dbReference type="InterPro" id="IPR011066">
    <property type="entry name" value="MscS_channel_C_sf"/>
</dbReference>
<dbReference type="Gene3D" id="2.30.30.60">
    <property type="match status" value="1"/>
</dbReference>
<dbReference type="InterPro" id="IPR023408">
    <property type="entry name" value="MscS_beta-dom_sf"/>
</dbReference>
<evidence type="ECO:0000256" key="4">
    <source>
        <dbReference type="ARBA" id="ARBA00022692"/>
    </source>
</evidence>
<evidence type="ECO:0000256" key="6">
    <source>
        <dbReference type="ARBA" id="ARBA00023136"/>
    </source>
</evidence>
<dbReference type="SUPFAM" id="SSF50182">
    <property type="entry name" value="Sm-like ribonucleoproteins"/>
    <property type="match status" value="1"/>
</dbReference>
<dbReference type="GO" id="GO:0005886">
    <property type="term" value="C:plasma membrane"/>
    <property type="evidence" value="ECO:0007669"/>
    <property type="project" value="UniProtKB-SubCell"/>
</dbReference>
<evidence type="ECO:0000256" key="3">
    <source>
        <dbReference type="ARBA" id="ARBA00022475"/>
    </source>
</evidence>
<dbReference type="InterPro" id="IPR006685">
    <property type="entry name" value="MscS_channel_2nd"/>
</dbReference>
<evidence type="ECO:0000256" key="7">
    <source>
        <dbReference type="SAM" id="Phobius"/>
    </source>
</evidence>
<dbReference type="Pfam" id="PF00924">
    <property type="entry name" value="MS_channel_2nd"/>
    <property type="match status" value="1"/>
</dbReference>
<evidence type="ECO:0000313" key="11">
    <source>
        <dbReference type="EMBL" id="OGH59347.1"/>
    </source>
</evidence>
<evidence type="ECO:0000313" key="12">
    <source>
        <dbReference type="Proteomes" id="UP000177067"/>
    </source>
</evidence>
<keyword evidence="4 7" id="KW-0812">Transmembrane</keyword>
<evidence type="ECO:0000256" key="1">
    <source>
        <dbReference type="ARBA" id="ARBA00004651"/>
    </source>
</evidence>
<dbReference type="SUPFAM" id="SSF82689">
    <property type="entry name" value="Mechanosensitive channel protein MscS (YggB), C-terminal domain"/>
    <property type="match status" value="1"/>
</dbReference>
<feature type="domain" description="Mechanosensitive ion channel MscS" evidence="8">
    <location>
        <begin position="186"/>
        <end position="253"/>
    </location>
</feature>
<dbReference type="GO" id="GO:0055085">
    <property type="term" value="P:transmembrane transport"/>
    <property type="evidence" value="ECO:0007669"/>
    <property type="project" value="InterPro"/>
</dbReference>
<feature type="domain" description="Mechanosensitive ion channel transmembrane helices 2/3" evidence="10">
    <location>
        <begin position="146"/>
        <end position="185"/>
    </location>
</feature>
<keyword evidence="6 7" id="KW-0472">Membrane</keyword>
<evidence type="ECO:0000259" key="10">
    <source>
        <dbReference type="Pfam" id="PF21088"/>
    </source>
</evidence>
<gene>
    <name evidence="11" type="ORF">A2725_00770</name>
</gene>
<dbReference type="Gene3D" id="3.30.70.100">
    <property type="match status" value="1"/>
</dbReference>
<proteinExistence type="inferred from homology"/>
<evidence type="ECO:0008006" key="13">
    <source>
        <dbReference type="Google" id="ProtNLM"/>
    </source>
</evidence>
<sequence length="355" mass="40643">MIEIIEFLKSISYFGNSLWQFTIAGFILVASMTILMIFQSLVLRKLRSLAEKTVTDVDDVAVGIVSSIKPPLYFMVAVYIGYRFLNFPELADKIVNFVFFVILAFEVIRSFGRLFDYLIDLHTRKLKTEEEKNHVRNMMRILKNFVLLGFGVLAIILILSNYGVNVNSIIASLGIGGLAIALAMQNILTDIFSSFSIFIDKPFQIGDFIIVGTDMGTVQKIGLKTTRIKSLQGEELIISNQELTTARVQNLKRMETRRISFKLGVVYGTSSDKLEKIPKIIREIIDNSKLAKFDRCHFKNYEDSSLSFEIVYFVKSPDYNKYMDTQQEINLAIYKAFETEKIEFAYPTQTLHIQK</sequence>
<comment type="caution">
    <text evidence="11">The sequence shown here is derived from an EMBL/GenBank/DDBJ whole genome shotgun (WGS) entry which is preliminary data.</text>
</comment>
<dbReference type="Proteomes" id="UP000177067">
    <property type="component" value="Unassembled WGS sequence"/>
</dbReference>
<protein>
    <recommendedName>
        <fullName evidence="13">Mechanosensitive ion channel protein MscS</fullName>
    </recommendedName>
</protein>
<feature type="transmembrane region" description="Helical" evidence="7">
    <location>
        <begin position="145"/>
        <end position="163"/>
    </location>
</feature>
<dbReference type="Pfam" id="PF21082">
    <property type="entry name" value="MS_channel_3rd"/>
    <property type="match status" value="1"/>
</dbReference>
<accession>A0A1F6LIW5</accession>
<feature type="transmembrane region" description="Helical" evidence="7">
    <location>
        <begin position="18"/>
        <end position="38"/>
    </location>
</feature>
<name>A0A1F6LIW5_9BACT</name>
<dbReference type="EMBL" id="MFPS01000007">
    <property type="protein sequence ID" value="OGH59347.1"/>
    <property type="molecule type" value="Genomic_DNA"/>
</dbReference>
<evidence type="ECO:0000256" key="2">
    <source>
        <dbReference type="ARBA" id="ARBA00008017"/>
    </source>
</evidence>
<dbReference type="Pfam" id="PF21088">
    <property type="entry name" value="MS_channel_1st"/>
    <property type="match status" value="1"/>
</dbReference>
<evidence type="ECO:0000256" key="5">
    <source>
        <dbReference type="ARBA" id="ARBA00022989"/>
    </source>
</evidence>
<feature type="transmembrane region" description="Helical" evidence="7">
    <location>
        <begin position="169"/>
        <end position="188"/>
    </location>
</feature>
<feature type="domain" description="Mechanosensitive ion channel MscS C-terminal" evidence="9">
    <location>
        <begin position="260"/>
        <end position="344"/>
    </location>
</feature>
<feature type="transmembrane region" description="Helical" evidence="7">
    <location>
        <begin position="94"/>
        <end position="115"/>
    </location>
</feature>
<comment type="subcellular location">
    <subcellularLocation>
        <location evidence="1">Cell membrane</location>
        <topology evidence="1">Multi-pass membrane protein</topology>
    </subcellularLocation>
</comment>
<keyword evidence="3" id="KW-1003">Cell membrane</keyword>